<dbReference type="InterPro" id="IPR011460">
    <property type="entry name" value="Lcl_C"/>
</dbReference>
<dbReference type="RefSeq" id="WP_057505386.1">
    <property type="nucleotide sequence ID" value="NZ_LDJG01000036.1"/>
</dbReference>
<name>A0ABR5NFN2_9GAMM</name>
<evidence type="ECO:0000313" key="2">
    <source>
        <dbReference type="EMBL" id="KRG54081.1"/>
    </source>
</evidence>
<evidence type="ECO:0000259" key="1">
    <source>
        <dbReference type="Pfam" id="PF07603"/>
    </source>
</evidence>
<reference evidence="2 3" key="1">
    <citation type="submission" date="2015-05" db="EMBL/GenBank/DDBJ databases">
        <title>Genome sequencing and analysis of members of genus Stenotrophomonas.</title>
        <authorList>
            <person name="Patil P.P."/>
            <person name="Midha S."/>
            <person name="Patil P.B."/>
        </authorList>
    </citation>
    <scope>NUCLEOTIDE SEQUENCE [LARGE SCALE GENOMIC DNA]</scope>
    <source>
        <strain evidence="2 3">DSM 12575</strain>
    </source>
</reference>
<proteinExistence type="predicted"/>
<accession>A0ABR5NFN2</accession>
<comment type="caution">
    <text evidence="2">The sequence shown here is derived from an EMBL/GenBank/DDBJ whole genome shotgun (WGS) entry which is preliminary data.</text>
</comment>
<gene>
    <name evidence="2" type="ORF">ABB22_16800</name>
</gene>
<organism evidence="2 3">
    <name type="scientific">Stenotrophomonas nitritireducens</name>
    <dbReference type="NCBI Taxonomy" id="83617"/>
    <lineage>
        <taxon>Bacteria</taxon>
        <taxon>Pseudomonadati</taxon>
        <taxon>Pseudomonadota</taxon>
        <taxon>Gammaproteobacteria</taxon>
        <taxon>Lysobacterales</taxon>
        <taxon>Lysobacteraceae</taxon>
        <taxon>Stenotrophomonas</taxon>
    </lineage>
</organism>
<keyword evidence="3" id="KW-1185">Reference proteome</keyword>
<feature type="domain" description="Lcl C-terminal" evidence="1">
    <location>
        <begin position="13"/>
        <end position="137"/>
    </location>
</feature>
<protein>
    <recommendedName>
        <fullName evidence="1">Lcl C-terminal domain-containing protein</fullName>
    </recommendedName>
</protein>
<dbReference type="EMBL" id="LDJG01000036">
    <property type="protein sequence ID" value="KRG54081.1"/>
    <property type="molecule type" value="Genomic_DNA"/>
</dbReference>
<dbReference type="Pfam" id="PF07603">
    <property type="entry name" value="Lcl_C"/>
    <property type="match status" value="1"/>
</dbReference>
<evidence type="ECO:0000313" key="3">
    <source>
        <dbReference type="Proteomes" id="UP000050902"/>
    </source>
</evidence>
<sequence length="142" mass="15937">MTEQSRFTQHADGVVYEPARDLHWTQDDVAGGRMTHADALAAVAKLNAEAFGGFTDWRLPEVEELFLLADRSRCSPAIDITAFPTCQSDWYWTATDDASEEKDEDTGHSDYAWIVYFGYGLSSFSLRGNLNRVRAVRGPARQ</sequence>
<dbReference type="Proteomes" id="UP000050902">
    <property type="component" value="Unassembled WGS sequence"/>
</dbReference>